<keyword evidence="7" id="KW-1185">Reference proteome</keyword>
<evidence type="ECO:0000313" key="6">
    <source>
        <dbReference type="EMBL" id="CAF1110029.1"/>
    </source>
</evidence>
<evidence type="ECO:0000256" key="3">
    <source>
        <dbReference type="ARBA" id="ARBA00022679"/>
    </source>
</evidence>
<sequence>MSSNDWTLLVLLSSSIEQCQSIEFMPLTSTNEYTVYCCCEETVYLCVNILELKTIVNLCYSYLFSKTHQENSQLNVLTRVLLCCITECLTSWNIRRHLVLSKAIEISKELQFVEVLLRLKPKSEQVFRYRRWLLNHEDQDKVHLANEFDLCNQTAEKHFINYASWLHRRWLMEHFKVDIDEELERNYRWLERNISDSSGFSFRAYLISKKTVDMNLIKQELNGNENLLKFYIDRESLWIYRQTLILLALNHVSPDQKRLLFTEEFELEKQFPENFFSKRYFRFLNVLSSSDGKQYRS</sequence>
<reference evidence="6" key="1">
    <citation type="submission" date="2021-02" db="EMBL/GenBank/DDBJ databases">
        <authorList>
            <person name="Nowell W R."/>
        </authorList>
    </citation>
    <scope>NUCLEOTIDE SEQUENCE</scope>
</reference>
<dbReference type="PROSITE" id="PS51147">
    <property type="entry name" value="PFTA"/>
    <property type="match status" value="2"/>
</dbReference>
<dbReference type="EMBL" id="CAJNOR010001265">
    <property type="protein sequence ID" value="CAF1110029.1"/>
    <property type="molecule type" value="Genomic_DNA"/>
</dbReference>
<dbReference type="PANTHER" id="PTHR11129:SF3">
    <property type="entry name" value="PROTEIN PRENYLTRANSFERASE ALPHA SUBUNIT REPEAT-CONTAINING PROTEIN 1"/>
    <property type="match status" value="1"/>
</dbReference>
<organism evidence="6 7">
    <name type="scientific">Adineta ricciae</name>
    <name type="common">Rotifer</name>
    <dbReference type="NCBI Taxonomy" id="249248"/>
    <lineage>
        <taxon>Eukaryota</taxon>
        <taxon>Metazoa</taxon>
        <taxon>Spiralia</taxon>
        <taxon>Gnathifera</taxon>
        <taxon>Rotifera</taxon>
        <taxon>Eurotatoria</taxon>
        <taxon>Bdelloidea</taxon>
        <taxon>Adinetida</taxon>
        <taxon>Adinetidae</taxon>
        <taxon>Adineta</taxon>
    </lineage>
</organism>
<keyword evidence="5" id="KW-0732">Signal</keyword>
<keyword evidence="3" id="KW-0808">Transferase</keyword>
<evidence type="ECO:0000256" key="4">
    <source>
        <dbReference type="ARBA" id="ARBA00022737"/>
    </source>
</evidence>
<evidence type="ECO:0000256" key="5">
    <source>
        <dbReference type="SAM" id="SignalP"/>
    </source>
</evidence>
<dbReference type="SUPFAM" id="SSF48439">
    <property type="entry name" value="Protein prenylyltransferase"/>
    <property type="match status" value="1"/>
</dbReference>
<dbReference type="Gene3D" id="1.25.40.120">
    <property type="entry name" value="Protein prenylyltransferase"/>
    <property type="match status" value="1"/>
</dbReference>
<dbReference type="Pfam" id="PF01239">
    <property type="entry name" value="PPTA"/>
    <property type="match status" value="3"/>
</dbReference>
<proteinExistence type="inferred from homology"/>
<dbReference type="InterPro" id="IPR002088">
    <property type="entry name" value="Prenyl_trans_a"/>
</dbReference>
<name>A0A814PS73_ADIRI</name>
<evidence type="ECO:0000313" key="7">
    <source>
        <dbReference type="Proteomes" id="UP000663828"/>
    </source>
</evidence>
<feature type="chain" id="PRO_5032781998" evidence="5">
    <location>
        <begin position="22"/>
        <end position="297"/>
    </location>
</feature>
<comment type="similarity">
    <text evidence="1">Belongs to the protein prenyltransferase subunit alpha family.</text>
</comment>
<protein>
    <submittedName>
        <fullName evidence="6">Uncharacterized protein</fullName>
    </submittedName>
</protein>
<evidence type="ECO:0000256" key="2">
    <source>
        <dbReference type="ARBA" id="ARBA00022602"/>
    </source>
</evidence>
<dbReference type="PANTHER" id="PTHR11129">
    <property type="entry name" value="PROTEIN FARNESYLTRANSFERASE ALPHA SUBUNIT/RAB GERANYLGERANYL TRANSFERASE ALPHA SUBUNIT"/>
    <property type="match status" value="1"/>
</dbReference>
<dbReference type="AlphaFoldDB" id="A0A814PS73"/>
<keyword evidence="4" id="KW-0677">Repeat</keyword>
<feature type="signal peptide" evidence="5">
    <location>
        <begin position="1"/>
        <end position="21"/>
    </location>
</feature>
<keyword evidence="2" id="KW-0637">Prenyltransferase</keyword>
<gene>
    <name evidence="6" type="ORF">XAT740_LOCUS18812</name>
</gene>
<dbReference type="GO" id="GO:0008318">
    <property type="term" value="F:protein prenyltransferase activity"/>
    <property type="evidence" value="ECO:0007669"/>
    <property type="project" value="InterPro"/>
</dbReference>
<dbReference type="Proteomes" id="UP000663828">
    <property type="component" value="Unassembled WGS sequence"/>
</dbReference>
<dbReference type="GO" id="GO:0005737">
    <property type="term" value="C:cytoplasm"/>
    <property type="evidence" value="ECO:0007669"/>
    <property type="project" value="TreeGrafter"/>
</dbReference>
<accession>A0A814PS73</accession>
<evidence type="ECO:0000256" key="1">
    <source>
        <dbReference type="ARBA" id="ARBA00006734"/>
    </source>
</evidence>
<comment type="caution">
    <text evidence="6">The sequence shown here is derived from an EMBL/GenBank/DDBJ whole genome shotgun (WGS) entry which is preliminary data.</text>
</comment>